<dbReference type="InterPro" id="IPR016518">
    <property type="entry name" value="Alpha-L-fucosidase"/>
</dbReference>
<dbReference type="InterPro" id="IPR027414">
    <property type="entry name" value="GH95_N_dom"/>
</dbReference>
<sequence>MKRFPGRSDLGRDCMVGLASKVVPAFFLVFTTLISAEVPARKVTFDSPSEAFTGSVPLGNGRLGASLYGGVLDETIVLNENGMWSGSPQEADRPEANQALPEIRKLLLEGKNHEAEALVDANFTCAGAGSGMGTGKDDPYGCYQTLGKLGLRMLSDGDGEVSDYVRELRLEDATFYQSYKLDGVLFEREGFVSAPDEVFVLKLTANQPGAVSCDLQLDRQERFSVERAGPDGLRMVGQLNNGYEGTSEAKTTQPGVRYAALLKAEAEGGEVSSENGILKVRNADSLVVYLTAATDIKTFAGRDVRDARKAADRDMAGARSFQYSDLKDRHVQDYQSFFDRVSLRLRGGNASEEASQLPTPERLVANEKGVRDPDLAALYFDFGRYLLISSSRPGGLPANLQGIWAEKTQTAWNGDWHTNINAQMNYWPAEVCNLSELHQPLFSLIESLVEPGAKTAKAYYDADGWVSFLLSNPWGFTSPGEAASWGSTVSCSAWLCQHLWDHYLYTEDEAFLEWAYPILKGSAEFYLDMLIEDPETGWLVTSPSNSPENAFIDENGNKVHVCNGPTADQQLLRYLFDACIKAADIVGDESAFQSQLDEALPRLAPTKIGSDGRVMEWLEEYEEADPQHRHIAHLWGLYPGNEITPSATSELAKAARKTLDVRGDGSTGWSLAFKMGMWARLGDGDRAYKLMSQLFNPAKPRTKESPWEGGTYPNLFDAHPPFQIDGNFGGAAAIAEMLMQSELGKITLLPALPEEWSEGEVKGLRARGGFEVDIAWSEGKLTSAKIRSIHGTNTVLVYDEESESIELEIGEEREVTL</sequence>
<dbReference type="PANTHER" id="PTHR31084">
    <property type="entry name" value="ALPHA-L-FUCOSIDASE 2"/>
    <property type="match status" value="1"/>
</dbReference>
<feature type="domain" description="Glycosyl hydrolase family 95 catalytic" evidence="3">
    <location>
        <begin position="322"/>
        <end position="738"/>
    </location>
</feature>
<dbReference type="InterPro" id="IPR049053">
    <property type="entry name" value="AFCA-like_C"/>
</dbReference>
<evidence type="ECO:0000313" key="4">
    <source>
        <dbReference type="EMBL" id="MBC2605236.1"/>
    </source>
</evidence>
<dbReference type="Proteomes" id="UP000526501">
    <property type="component" value="Unassembled WGS sequence"/>
</dbReference>
<dbReference type="InterPro" id="IPR012341">
    <property type="entry name" value="6hp_glycosidase-like_sf"/>
</dbReference>
<dbReference type="Gene3D" id="1.50.10.10">
    <property type="match status" value="1"/>
</dbReference>
<evidence type="ECO:0000313" key="5">
    <source>
        <dbReference type="Proteomes" id="UP000526501"/>
    </source>
</evidence>
<dbReference type="PIRSF" id="PIRSF007663">
    <property type="entry name" value="UCP007663"/>
    <property type="match status" value="1"/>
</dbReference>
<keyword evidence="4" id="KW-0378">Hydrolase</keyword>
<feature type="domain" description="Glycosyl hydrolase family 95 N-terminal" evidence="1">
    <location>
        <begin position="44"/>
        <end position="296"/>
    </location>
</feature>
<dbReference type="InterPro" id="IPR008928">
    <property type="entry name" value="6-hairpin_glycosidase_sf"/>
</dbReference>
<evidence type="ECO:0000259" key="1">
    <source>
        <dbReference type="Pfam" id="PF14498"/>
    </source>
</evidence>
<dbReference type="GO" id="GO:0005975">
    <property type="term" value="P:carbohydrate metabolic process"/>
    <property type="evidence" value="ECO:0007669"/>
    <property type="project" value="InterPro"/>
</dbReference>
<reference evidence="4 5" key="1">
    <citation type="submission" date="2020-07" db="EMBL/GenBank/DDBJ databases">
        <authorList>
            <person name="Feng X."/>
        </authorList>
    </citation>
    <scope>NUCLEOTIDE SEQUENCE [LARGE SCALE GENOMIC DNA]</scope>
    <source>
        <strain evidence="4 5">JCM23202</strain>
    </source>
</reference>
<dbReference type="GO" id="GO:0004560">
    <property type="term" value="F:alpha-L-fucosidase activity"/>
    <property type="evidence" value="ECO:0007669"/>
    <property type="project" value="InterPro"/>
</dbReference>
<evidence type="ECO:0000259" key="2">
    <source>
        <dbReference type="Pfam" id="PF21307"/>
    </source>
</evidence>
<protein>
    <submittedName>
        <fullName evidence="4">Glycoside hydrolase family 95 protein</fullName>
    </submittedName>
</protein>
<proteinExistence type="predicted"/>
<dbReference type="InterPro" id="IPR054363">
    <property type="entry name" value="GH95_cat"/>
</dbReference>
<comment type="caution">
    <text evidence="4">The sequence shown here is derived from an EMBL/GenBank/DDBJ whole genome shotgun (WGS) entry which is preliminary data.</text>
</comment>
<accession>A0A7X1B413</accession>
<keyword evidence="5" id="KW-1185">Reference proteome</keyword>
<dbReference type="AlphaFoldDB" id="A0A7X1B413"/>
<gene>
    <name evidence="4" type="ORF">H5P27_04185</name>
</gene>
<organism evidence="4 5">
    <name type="scientific">Pelagicoccus albus</name>
    <dbReference type="NCBI Taxonomy" id="415222"/>
    <lineage>
        <taxon>Bacteria</taxon>
        <taxon>Pseudomonadati</taxon>
        <taxon>Verrucomicrobiota</taxon>
        <taxon>Opitutia</taxon>
        <taxon>Puniceicoccales</taxon>
        <taxon>Pelagicoccaceae</taxon>
        <taxon>Pelagicoccus</taxon>
    </lineage>
</organism>
<evidence type="ECO:0000259" key="3">
    <source>
        <dbReference type="Pfam" id="PF22124"/>
    </source>
</evidence>
<dbReference type="EMBL" id="JACHVC010000006">
    <property type="protein sequence ID" value="MBC2605236.1"/>
    <property type="molecule type" value="Genomic_DNA"/>
</dbReference>
<dbReference type="Pfam" id="PF21307">
    <property type="entry name" value="Glyco_hydro_95_C"/>
    <property type="match status" value="1"/>
</dbReference>
<dbReference type="SUPFAM" id="SSF48208">
    <property type="entry name" value="Six-hairpin glycosidases"/>
    <property type="match status" value="1"/>
</dbReference>
<dbReference type="RefSeq" id="WP_185659122.1">
    <property type="nucleotide sequence ID" value="NZ_CAWPOO010000006.1"/>
</dbReference>
<feature type="domain" description="Alpha fucosidase A-like C-terminal" evidence="2">
    <location>
        <begin position="740"/>
        <end position="802"/>
    </location>
</feature>
<dbReference type="Pfam" id="PF22124">
    <property type="entry name" value="Glyco_hydro_95_cat"/>
    <property type="match status" value="1"/>
</dbReference>
<dbReference type="PANTHER" id="PTHR31084:SF0">
    <property type="entry name" value="ALPHA-L-FUCOSIDASE 2"/>
    <property type="match status" value="1"/>
</dbReference>
<name>A0A7X1B413_9BACT</name>
<dbReference type="Pfam" id="PF14498">
    <property type="entry name" value="Glyco_hyd_65N_2"/>
    <property type="match status" value="1"/>
</dbReference>